<dbReference type="Proteomes" id="UP000244168">
    <property type="component" value="Unassembled WGS sequence"/>
</dbReference>
<dbReference type="InterPro" id="IPR052036">
    <property type="entry name" value="Hydrolase/PRTase-associated"/>
</dbReference>
<accession>A0A2T5J6E6</accession>
<reference evidence="2 3" key="1">
    <citation type="submission" date="2018-04" db="EMBL/GenBank/DDBJ databases">
        <title>Genomic Encyclopedia of Archaeal and Bacterial Type Strains, Phase II (KMG-II): from individual species to whole genera.</title>
        <authorList>
            <person name="Goeker M."/>
        </authorList>
    </citation>
    <scope>NUCLEOTIDE SEQUENCE [LARGE SCALE GENOMIC DNA]</scope>
    <source>
        <strain evidence="2 3">DSM 26809</strain>
    </source>
</reference>
<evidence type="ECO:0000313" key="2">
    <source>
        <dbReference type="EMBL" id="PTQ94110.1"/>
    </source>
</evidence>
<proteinExistence type="predicted"/>
<dbReference type="Pfam" id="PF05139">
    <property type="entry name" value="Erythro_esteras"/>
    <property type="match status" value="1"/>
</dbReference>
<keyword evidence="1" id="KW-0732">Signal</keyword>
<dbReference type="Gene3D" id="1.20.1440.30">
    <property type="entry name" value="Biosynthetic Protein domain"/>
    <property type="match status" value="1"/>
</dbReference>
<feature type="chain" id="PRO_5015469118" evidence="1">
    <location>
        <begin position="24"/>
        <end position="426"/>
    </location>
</feature>
<dbReference type="PANTHER" id="PTHR31299">
    <property type="entry name" value="ESTERASE, PUTATIVE (AFU_ORTHOLOGUE AFUA_1G05850)-RELATED"/>
    <property type="match status" value="1"/>
</dbReference>
<comment type="caution">
    <text evidence="2">The sequence shown here is derived from an EMBL/GenBank/DDBJ whole genome shotgun (WGS) entry which is preliminary data.</text>
</comment>
<organism evidence="2 3">
    <name type="scientific">Mucilaginibacter yixingensis</name>
    <dbReference type="NCBI Taxonomy" id="1295612"/>
    <lineage>
        <taxon>Bacteria</taxon>
        <taxon>Pseudomonadati</taxon>
        <taxon>Bacteroidota</taxon>
        <taxon>Sphingobacteriia</taxon>
        <taxon>Sphingobacteriales</taxon>
        <taxon>Sphingobacteriaceae</taxon>
        <taxon>Mucilaginibacter</taxon>
    </lineage>
</organism>
<dbReference type="AlphaFoldDB" id="A0A2T5J6E6"/>
<feature type="signal peptide" evidence="1">
    <location>
        <begin position="1"/>
        <end position="23"/>
    </location>
</feature>
<dbReference type="PANTHER" id="PTHR31299:SF0">
    <property type="entry name" value="ESTERASE, PUTATIVE (AFU_ORTHOLOGUE AFUA_1G05850)-RELATED"/>
    <property type="match status" value="1"/>
</dbReference>
<dbReference type="OrthoDB" id="9810066at2"/>
<gene>
    <name evidence="2" type="ORF">C8P68_107175</name>
</gene>
<dbReference type="Gene3D" id="3.40.1660.10">
    <property type="entry name" value="EreA-like (biosynthetic domain)"/>
    <property type="match status" value="1"/>
</dbReference>
<dbReference type="GO" id="GO:0046677">
    <property type="term" value="P:response to antibiotic"/>
    <property type="evidence" value="ECO:0007669"/>
    <property type="project" value="InterPro"/>
</dbReference>
<dbReference type="InterPro" id="IPR007815">
    <property type="entry name" value="Emycin_Estase"/>
</dbReference>
<dbReference type="Gene3D" id="3.30.1870.10">
    <property type="entry name" value="EreA-like, domain 2"/>
    <property type="match status" value="1"/>
</dbReference>
<protein>
    <submittedName>
        <fullName evidence="2">Erythromycin esterase</fullName>
    </submittedName>
</protein>
<evidence type="ECO:0000313" key="3">
    <source>
        <dbReference type="Proteomes" id="UP000244168"/>
    </source>
</evidence>
<dbReference type="CDD" id="cd14728">
    <property type="entry name" value="Ere-like"/>
    <property type="match status" value="1"/>
</dbReference>
<keyword evidence="3" id="KW-1185">Reference proteome</keyword>
<evidence type="ECO:0000256" key="1">
    <source>
        <dbReference type="SAM" id="SignalP"/>
    </source>
</evidence>
<dbReference type="RefSeq" id="WP_107830505.1">
    <property type="nucleotide sequence ID" value="NZ_CP160205.1"/>
</dbReference>
<dbReference type="SUPFAM" id="SSF159501">
    <property type="entry name" value="EreA/ChaN-like"/>
    <property type="match status" value="1"/>
</dbReference>
<dbReference type="EMBL" id="QAOQ01000007">
    <property type="protein sequence ID" value="PTQ94110.1"/>
    <property type="molecule type" value="Genomic_DNA"/>
</dbReference>
<name>A0A2T5J6E6_9SPHI</name>
<sequence length="426" mass="47888">MTLKVTKLLAFILFMGMPFLANAQNGPDLTDALNHQLIPLRTVEPDTGFADLEPLKAILKDKQIFGLGEATHGTHEFFTFKHRMLVLLVKELGVKTFVIEGDFAGAQQMNDYVLYGKNSLNQGLVGLGIRAWMTQEVADMAEWIKTYNDTQTPENKVTFWGCDLKLAYFMVEPVKQYLTANHQLTPVLDSGFSAMRKYGHPLTETDKASVKAALGELSKISFNKADPGKLALYQHYVRQMQQCFDYVGAYSKLFPARQDNVRDKYMAENCEWIYNQTGHKKMMIWAHNQHICKSSGSEGHNRMGMRLAKTFGEAYYAVGFDFYDGAMRSFDMQTMKYVAVPIAPAKADATGNVFSKCSAANFILDFKSASANPVIKNFLDKEVPSSFYGAEYNAPSYVEHRLADSYDGVIFIKNTTPARSLKPSQQ</sequence>